<evidence type="ECO:0000313" key="14">
    <source>
        <dbReference type="Proteomes" id="UP001642483"/>
    </source>
</evidence>
<comment type="similarity">
    <text evidence="9">Belongs to the G-protein coupled receptor 1 family.</text>
</comment>
<dbReference type="PROSITE" id="PS50262">
    <property type="entry name" value="G_PROTEIN_RECEP_F1_2"/>
    <property type="match status" value="1"/>
</dbReference>
<comment type="caution">
    <text evidence="13">The sequence shown here is derived from an EMBL/GenBank/DDBJ whole genome shotgun (WGS) entry which is preliminary data.</text>
</comment>
<proteinExistence type="inferred from homology"/>
<feature type="transmembrane region" description="Helical" evidence="11">
    <location>
        <begin position="435"/>
        <end position="455"/>
    </location>
</feature>
<dbReference type="InterPro" id="IPR000276">
    <property type="entry name" value="GPCR_Rhodpsn"/>
</dbReference>
<feature type="transmembrane region" description="Helical" evidence="11">
    <location>
        <begin position="68"/>
        <end position="88"/>
    </location>
</feature>
<comment type="subcellular location">
    <subcellularLocation>
        <location evidence="1">Cell membrane</location>
        <topology evidence="1">Multi-pass membrane protein</topology>
    </subcellularLocation>
</comment>
<keyword evidence="3 9" id="KW-0812">Transmembrane</keyword>
<feature type="transmembrane region" description="Helical" evidence="11">
    <location>
        <begin position="396"/>
        <end position="415"/>
    </location>
</feature>
<dbReference type="EMBL" id="CAWYQH010000108">
    <property type="protein sequence ID" value="CAK8688568.1"/>
    <property type="molecule type" value="Genomic_DNA"/>
</dbReference>
<protein>
    <recommendedName>
        <fullName evidence="12">G-protein coupled receptors family 1 profile domain-containing protein</fullName>
    </recommendedName>
</protein>
<gene>
    <name evidence="13" type="ORF">CVLEPA_LOCUS20569</name>
</gene>
<feature type="region of interest" description="Disordered" evidence="10">
    <location>
        <begin position="357"/>
        <end position="377"/>
    </location>
</feature>
<sequence length="579" mass="65243">MDYSDTEIDLQLPGGQFFIPGDLIGKPPVMVWQVVLLIIICFVGLVGNLLAILVILILREYQKSVTHWYVLQLALADSLFLLTLPFKVSEELQGSWIYPQWMCKAKETILFFNYYASILFLVIMSIDRYIAVCHPFSEGLQKLRKKQSAYIITTVTWVVAILLCIPVMLYSFKIGDKPYCKCSYEFPLAPKSHEDICLEEKLQGDEFDRCLQFFNNTSRIQSEDPYCRDPQEIANVFLSLYSVPAGTDDEQDSFYGLAGLENILGGGEIDLTALEGFVPLQGEHALPTQTASRGFEKMTPDPGLSIEAQCHYWDKPVGWIAFIVFNFTAMFLVPLLVLLVCYGLILHRIFSTKIKTSHYPSSSTSNHSSNIRGGSCNEKRRKASCRSDRDRIRMTVMCVTLVSTFVLCWILFHAVHLAKINGIRVPIEQSDICVILPAVGSVLAYLNSALNPYLYSFIGTQFIKRWNLAVRRTMRRTSSSSAGNTVRFKKRANSSSNAPTAVTKLNRNLSDNNYLASEAQPTLDVTRAGYHTEVGDTQRYSTVHTMLPTVAPDAEQDLPTYDQVAHPEEVEVALYQDTQ</sequence>
<dbReference type="SUPFAM" id="SSF81321">
    <property type="entry name" value="Family A G protein-coupled receptor-like"/>
    <property type="match status" value="1"/>
</dbReference>
<feature type="transmembrane region" description="Helical" evidence="11">
    <location>
        <begin position="30"/>
        <end position="56"/>
    </location>
</feature>
<evidence type="ECO:0000256" key="7">
    <source>
        <dbReference type="ARBA" id="ARBA00023170"/>
    </source>
</evidence>
<feature type="region of interest" description="Disordered" evidence="10">
    <location>
        <begin position="480"/>
        <end position="499"/>
    </location>
</feature>
<accession>A0ABP0G9T3</accession>
<dbReference type="PANTHER" id="PTHR24229:SF109">
    <property type="entry name" value="SOMATOSTATIN RECEPTOR TYPE 2-LIKE"/>
    <property type="match status" value="1"/>
</dbReference>
<organism evidence="13 14">
    <name type="scientific">Clavelina lepadiformis</name>
    <name type="common">Light-bulb sea squirt</name>
    <name type="synonym">Ascidia lepadiformis</name>
    <dbReference type="NCBI Taxonomy" id="159417"/>
    <lineage>
        <taxon>Eukaryota</taxon>
        <taxon>Metazoa</taxon>
        <taxon>Chordata</taxon>
        <taxon>Tunicata</taxon>
        <taxon>Ascidiacea</taxon>
        <taxon>Aplousobranchia</taxon>
        <taxon>Clavelinidae</taxon>
        <taxon>Clavelina</taxon>
    </lineage>
</organism>
<keyword evidence="5 9" id="KW-0297">G-protein coupled receptor</keyword>
<dbReference type="Pfam" id="PF00001">
    <property type="entry name" value="7tm_1"/>
    <property type="match status" value="2"/>
</dbReference>
<evidence type="ECO:0000256" key="4">
    <source>
        <dbReference type="ARBA" id="ARBA00022989"/>
    </source>
</evidence>
<dbReference type="Gene3D" id="1.20.1070.10">
    <property type="entry name" value="Rhodopsin 7-helix transmembrane proteins"/>
    <property type="match status" value="2"/>
</dbReference>
<dbReference type="InterPro" id="IPR017452">
    <property type="entry name" value="GPCR_Rhodpsn_7TM"/>
</dbReference>
<keyword evidence="6 11" id="KW-0472">Membrane</keyword>
<evidence type="ECO:0000256" key="1">
    <source>
        <dbReference type="ARBA" id="ARBA00004651"/>
    </source>
</evidence>
<evidence type="ECO:0000256" key="2">
    <source>
        <dbReference type="ARBA" id="ARBA00022475"/>
    </source>
</evidence>
<name>A0ABP0G9T3_CLALP</name>
<evidence type="ECO:0000259" key="12">
    <source>
        <dbReference type="PROSITE" id="PS50262"/>
    </source>
</evidence>
<keyword evidence="14" id="KW-1185">Reference proteome</keyword>
<feature type="compositionally biased region" description="Low complexity" evidence="10">
    <location>
        <begin position="357"/>
        <end position="370"/>
    </location>
</feature>
<dbReference type="Proteomes" id="UP001642483">
    <property type="component" value="Unassembled WGS sequence"/>
</dbReference>
<keyword evidence="8 9" id="KW-0807">Transducer</keyword>
<feature type="transmembrane region" description="Helical" evidence="11">
    <location>
        <begin position="108"/>
        <end position="130"/>
    </location>
</feature>
<feature type="transmembrane region" description="Helical" evidence="11">
    <location>
        <begin position="319"/>
        <end position="345"/>
    </location>
</feature>
<dbReference type="PROSITE" id="PS00237">
    <property type="entry name" value="G_PROTEIN_RECEP_F1_1"/>
    <property type="match status" value="1"/>
</dbReference>
<keyword evidence="2" id="KW-1003">Cell membrane</keyword>
<dbReference type="PANTHER" id="PTHR24229">
    <property type="entry name" value="NEUROPEPTIDES RECEPTOR"/>
    <property type="match status" value="1"/>
</dbReference>
<feature type="domain" description="G-protein coupled receptors family 1 profile" evidence="12">
    <location>
        <begin position="47"/>
        <end position="455"/>
    </location>
</feature>
<reference evidence="13 14" key="1">
    <citation type="submission" date="2024-02" db="EMBL/GenBank/DDBJ databases">
        <authorList>
            <person name="Daric V."/>
            <person name="Darras S."/>
        </authorList>
    </citation>
    <scope>NUCLEOTIDE SEQUENCE [LARGE SCALE GENOMIC DNA]</scope>
</reference>
<feature type="transmembrane region" description="Helical" evidence="11">
    <location>
        <begin position="150"/>
        <end position="172"/>
    </location>
</feature>
<dbReference type="PRINTS" id="PR01157">
    <property type="entry name" value="P2YPURNOCPTR"/>
</dbReference>
<evidence type="ECO:0000256" key="5">
    <source>
        <dbReference type="ARBA" id="ARBA00023040"/>
    </source>
</evidence>
<keyword evidence="4 11" id="KW-1133">Transmembrane helix</keyword>
<evidence type="ECO:0000313" key="13">
    <source>
        <dbReference type="EMBL" id="CAK8688568.1"/>
    </source>
</evidence>
<evidence type="ECO:0000256" key="8">
    <source>
        <dbReference type="ARBA" id="ARBA00023224"/>
    </source>
</evidence>
<evidence type="ECO:0000256" key="9">
    <source>
        <dbReference type="RuleBase" id="RU000688"/>
    </source>
</evidence>
<evidence type="ECO:0000256" key="3">
    <source>
        <dbReference type="ARBA" id="ARBA00022692"/>
    </source>
</evidence>
<evidence type="ECO:0000256" key="11">
    <source>
        <dbReference type="SAM" id="Phobius"/>
    </source>
</evidence>
<evidence type="ECO:0000256" key="10">
    <source>
        <dbReference type="SAM" id="MobiDB-lite"/>
    </source>
</evidence>
<dbReference type="PRINTS" id="PR00237">
    <property type="entry name" value="GPCRRHODOPSN"/>
</dbReference>
<keyword evidence="7 9" id="KW-0675">Receptor</keyword>
<evidence type="ECO:0000256" key="6">
    <source>
        <dbReference type="ARBA" id="ARBA00023136"/>
    </source>
</evidence>